<evidence type="ECO:0000313" key="2">
    <source>
        <dbReference type="Proteomes" id="UP000176185"/>
    </source>
</evidence>
<reference evidence="1 2" key="1">
    <citation type="journal article" date="2016" name="Nat. Commun.">
        <title>Thousands of microbial genomes shed light on interconnected biogeochemical processes in an aquifer system.</title>
        <authorList>
            <person name="Anantharaman K."/>
            <person name="Brown C.T."/>
            <person name="Hug L.A."/>
            <person name="Sharon I."/>
            <person name="Castelle C.J."/>
            <person name="Probst A.J."/>
            <person name="Thomas B.C."/>
            <person name="Singh A."/>
            <person name="Wilkins M.J."/>
            <person name="Karaoz U."/>
            <person name="Brodie E.L."/>
            <person name="Williams K.H."/>
            <person name="Hubbard S.S."/>
            <person name="Banfield J.F."/>
        </authorList>
    </citation>
    <scope>NUCLEOTIDE SEQUENCE [LARGE SCALE GENOMIC DNA]</scope>
</reference>
<protein>
    <submittedName>
        <fullName evidence="1">Uncharacterized protein</fullName>
    </submittedName>
</protein>
<accession>A0A1F4XGF4</accession>
<dbReference type="EMBL" id="MEWX01000014">
    <property type="protein sequence ID" value="OGC80710.1"/>
    <property type="molecule type" value="Genomic_DNA"/>
</dbReference>
<sequence length="219" mass="23848">MKTFFIFVGAAILIALGIFLWIFPETFSNLFGGQPKVEEPIIPVDTRSTYASSTLGLTLRYPQNYALNESYAYDQFGPNKLIHGVKFSVPISMATGTNLSSDSYISIEWLPRAQNCTGDIYLKANVKAQPTTDGGVLYSLATSSGAAAGNLYEEWVYAVANSKPCTAIRYFIHSTNIGNYPAGSVREFDKAALIAEFDQIRRSLQLKTSASPGATSTQP</sequence>
<gene>
    <name evidence="1" type="ORF">A2943_02365</name>
</gene>
<dbReference type="Proteomes" id="UP000176185">
    <property type="component" value="Unassembled WGS sequence"/>
</dbReference>
<evidence type="ECO:0000313" key="1">
    <source>
        <dbReference type="EMBL" id="OGC80710.1"/>
    </source>
</evidence>
<dbReference type="STRING" id="1797243.A2943_02365"/>
<name>A0A1F4XGF4_9BACT</name>
<comment type="caution">
    <text evidence="1">The sequence shown here is derived from an EMBL/GenBank/DDBJ whole genome shotgun (WGS) entry which is preliminary data.</text>
</comment>
<proteinExistence type="predicted"/>
<dbReference type="AlphaFoldDB" id="A0A1F4XGF4"/>
<organism evidence="1 2">
    <name type="scientific">Candidatus Adlerbacteria bacterium RIFCSPLOWO2_01_FULL_51_16</name>
    <dbReference type="NCBI Taxonomy" id="1797243"/>
    <lineage>
        <taxon>Bacteria</taxon>
        <taxon>Candidatus Adleribacteriota</taxon>
    </lineage>
</organism>